<sequence>MDGHLKSIMDVFGGDSFRTAW</sequence>
<reference evidence="1" key="2">
    <citation type="journal article" date="2015" name="Fish Shellfish Immunol.">
        <title>Early steps in the European eel (Anguilla anguilla)-Vibrio vulnificus interaction in the gills: Role of the RtxA13 toxin.</title>
        <authorList>
            <person name="Callol A."/>
            <person name="Pajuelo D."/>
            <person name="Ebbesson L."/>
            <person name="Teles M."/>
            <person name="MacKenzie S."/>
            <person name="Amaro C."/>
        </authorList>
    </citation>
    <scope>NUCLEOTIDE SEQUENCE</scope>
</reference>
<reference evidence="1" key="1">
    <citation type="submission" date="2014-11" db="EMBL/GenBank/DDBJ databases">
        <authorList>
            <person name="Amaro Gonzalez C."/>
        </authorList>
    </citation>
    <scope>NUCLEOTIDE SEQUENCE</scope>
</reference>
<dbReference type="EMBL" id="GBXM01057361">
    <property type="protein sequence ID" value="JAH51216.1"/>
    <property type="molecule type" value="Transcribed_RNA"/>
</dbReference>
<name>A0A0E9TC72_ANGAN</name>
<evidence type="ECO:0000313" key="1">
    <source>
        <dbReference type="EMBL" id="JAH51216.1"/>
    </source>
</evidence>
<dbReference type="AlphaFoldDB" id="A0A0E9TC72"/>
<organism evidence="1">
    <name type="scientific">Anguilla anguilla</name>
    <name type="common">European freshwater eel</name>
    <name type="synonym">Muraena anguilla</name>
    <dbReference type="NCBI Taxonomy" id="7936"/>
    <lineage>
        <taxon>Eukaryota</taxon>
        <taxon>Metazoa</taxon>
        <taxon>Chordata</taxon>
        <taxon>Craniata</taxon>
        <taxon>Vertebrata</taxon>
        <taxon>Euteleostomi</taxon>
        <taxon>Actinopterygii</taxon>
        <taxon>Neopterygii</taxon>
        <taxon>Teleostei</taxon>
        <taxon>Anguilliformes</taxon>
        <taxon>Anguillidae</taxon>
        <taxon>Anguilla</taxon>
    </lineage>
</organism>
<proteinExistence type="predicted"/>
<protein>
    <submittedName>
        <fullName evidence="1">Uncharacterized protein</fullName>
    </submittedName>
</protein>
<accession>A0A0E9TC72</accession>